<evidence type="ECO:0000259" key="1">
    <source>
        <dbReference type="Pfam" id="PF01261"/>
    </source>
</evidence>
<organism evidence="2 3">
    <name type="scientific">Thermoplasma volcanium (strain ATCC 51530 / DSM 4299 / JCM 9571 / NBRC 15438 / GSS1)</name>
    <dbReference type="NCBI Taxonomy" id="273116"/>
    <lineage>
        <taxon>Archaea</taxon>
        <taxon>Methanobacteriati</taxon>
        <taxon>Thermoplasmatota</taxon>
        <taxon>Thermoplasmata</taxon>
        <taxon>Thermoplasmatales</taxon>
        <taxon>Thermoplasmataceae</taxon>
        <taxon>Thermoplasma</taxon>
    </lineage>
</organism>
<reference evidence="2 3" key="1">
    <citation type="journal article" date="1999" name="Proc. Jpn. Acad.">
        <title>Determination of the complete genomic DNA sequence of Thermoplasma volvanium GSS1.</title>
        <authorList>
            <person name="Kawashima T."/>
            <person name="Yamamoto Y."/>
            <person name="Aramaki H."/>
            <person name="Nunoshiba T."/>
            <person name="Kawamoto T."/>
            <person name="Watanabe K."/>
            <person name="Yamazaki M."/>
            <person name="Kanehori K."/>
            <person name="Amano N."/>
            <person name="Ohya Y."/>
            <person name="Makino K."/>
            <person name="Suzuki M."/>
        </authorList>
    </citation>
    <scope>NUCLEOTIDE SEQUENCE [LARGE SCALE GENOMIC DNA]</scope>
    <source>
        <strain evidence="3">ATCC 51530 / DSM 4299 / JCM 9571 / NBRC 15438 / GSS1</strain>
    </source>
</reference>
<dbReference type="SUPFAM" id="SSF51658">
    <property type="entry name" value="Xylose isomerase-like"/>
    <property type="match status" value="1"/>
</dbReference>
<dbReference type="Pfam" id="PF01261">
    <property type="entry name" value="AP_endonuc_2"/>
    <property type="match status" value="1"/>
</dbReference>
<feature type="domain" description="Xylose isomerase-like TIM barrel" evidence="1">
    <location>
        <begin position="103"/>
        <end position="249"/>
    </location>
</feature>
<dbReference type="EMBL" id="BA000011">
    <property type="protein sequence ID" value="BAB59300.1"/>
    <property type="molecule type" value="Genomic_DNA"/>
</dbReference>
<protein>
    <recommendedName>
        <fullName evidence="1">Xylose isomerase-like TIM barrel domain-containing protein</fullName>
    </recommendedName>
</protein>
<dbReference type="RefSeq" id="WP_010916413.1">
    <property type="nucleotide sequence ID" value="NC_002689.2"/>
</dbReference>
<keyword evidence="3" id="KW-1185">Reference proteome</keyword>
<dbReference type="GO" id="GO:0006281">
    <property type="term" value="P:DNA repair"/>
    <property type="evidence" value="ECO:0007669"/>
    <property type="project" value="InterPro"/>
</dbReference>
<dbReference type="SMART" id="SM00518">
    <property type="entry name" value="AP2Ec"/>
    <property type="match status" value="1"/>
</dbReference>
<dbReference type="InterPro" id="IPR036237">
    <property type="entry name" value="Xyl_isomerase-like_sf"/>
</dbReference>
<dbReference type="Gene3D" id="3.20.20.150">
    <property type="entry name" value="Divalent-metal-dependent TIM barrel enzymes"/>
    <property type="match status" value="1"/>
</dbReference>
<proteinExistence type="predicted"/>
<accession>Q97CE4</accession>
<dbReference type="InterPro" id="IPR001719">
    <property type="entry name" value="AP_endonuc_2"/>
</dbReference>
<dbReference type="GO" id="GO:0008270">
    <property type="term" value="F:zinc ion binding"/>
    <property type="evidence" value="ECO:0007669"/>
    <property type="project" value="InterPro"/>
</dbReference>
<dbReference type="HOGENOM" id="CLU_068832_0_0_2"/>
<evidence type="ECO:0000313" key="3">
    <source>
        <dbReference type="Proteomes" id="UP000001017"/>
    </source>
</evidence>
<evidence type="ECO:0000313" key="2">
    <source>
        <dbReference type="EMBL" id="BAB59300.1"/>
    </source>
</evidence>
<dbReference type="GO" id="GO:0003677">
    <property type="term" value="F:DNA binding"/>
    <property type="evidence" value="ECO:0007669"/>
    <property type="project" value="InterPro"/>
</dbReference>
<dbReference type="OrthoDB" id="33250at2157"/>
<dbReference type="PaxDb" id="273116-14324372"/>
<dbReference type="Proteomes" id="UP000001017">
    <property type="component" value="Chromosome"/>
</dbReference>
<reference evidence="2 3" key="2">
    <citation type="journal article" date="2000" name="Proc. Natl. Acad. Sci. U.S.A.">
        <title>Archaeal adaptation to higher temperatures revealed by genomic sequence of Thermoplasma volcanium.</title>
        <authorList>
            <person name="Kawashima T."/>
            <person name="Amano N."/>
            <person name="Koike H."/>
            <person name="Makino S."/>
            <person name="Higuchi S."/>
            <person name="Kawashima-Ohya Y."/>
            <person name="Watanabe K."/>
            <person name="Yamazaki M."/>
            <person name="Kanehori K."/>
            <person name="Kawamoto T."/>
            <person name="Nunoshiba T."/>
            <person name="Yamamoto Y."/>
            <person name="Aramaki H."/>
            <person name="Makino K."/>
            <person name="Suzuki M."/>
        </authorList>
    </citation>
    <scope>NUCLEOTIDE SEQUENCE [LARGE SCALE GENOMIC DNA]</scope>
    <source>
        <strain evidence="3">ATCC 51530 / DSM 4299 / JCM 9571 / NBRC 15438 / GSS1</strain>
    </source>
</reference>
<dbReference type="KEGG" id="tvo:TVG0169833"/>
<dbReference type="eggNOG" id="arCOG01894">
    <property type="taxonomic scope" value="Archaea"/>
</dbReference>
<dbReference type="GeneID" id="1441643"/>
<dbReference type="PhylomeDB" id="Q97CE4"/>
<dbReference type="STRING" id="273116.gene:9380928"/>
<dbReference type="AlphaFoldDB" id="Q97CE4"/>
<sequence>MIRFGIAGIPLTSKGRTFIDSVEETHNLGLNALEVQLLRVNVQENSAEEFAGLRPRDVEDSIIIDVMRQDEEGNYVSVGINTEIEEDDIVRELFWNMARNYDDLETGGQLARELDITLSMHAPYYMDMIAGNDVADKSINHLRWALILGKYMGAKRVITHSGFYHGQKKDAVKKFAEVYADLVNEFPPDAGYPYIGVETSGKQEVFGTVKEVTDLAKKVNIEPILNFAHVHAITGGSLMEIKDFESIINEFKKYAKYDLYTEFSGVEFEGNEEKRLTAIKHGTLKFETLSEYLIDYPDDMTIISSSPLLEHDAQYMQIIYIRSYFKKMQRRHLAEKPVSGE</sequence>
<gene>
    <name evidence="2" type="ORF">TVG0169833</name>
</gene>
<dbReference type="InterPro" id="IPR013022">
    <property type="entry name" value="Xyl_isomerase-like_TIM-brl"/>
</dbReference>
<name>Q97CE4_THEVO</name>